<feature type="domain" description="Oxidoreductase-like" evidence="9">
    <location>
        <begin position="3"/>
        <end position="37"/>
    </location>
</feature>
<dbReference type="GO" id="GO:0090524">
    <property type="term" value="F:cytochrome-b5 reductase activity, acting on NADH"/>
    <property type="evidence" value="ECO:0007669"/>
    <property type="project" value="UniProtKB-EC"/>
</dbReference>
<reference evidence="10 11" key="1">
    <citation type="journal article" date="2024" name="BMC Genomics">
        <title>De novo assembly and annotation of Popillia japonica's genome with initial clues to its potential as an invasive pest.</title>
        <authorList>
            <person name="Cucini C."/>
            <person name="Boschi S."/>
            <person name="Funari R."/>
            <person name="Cardaioli E."/>
            <person name="Iannotti N."/>
            <person name="Marturano G."/>
            <person name="Paoli F."/>
            <person name="Bruttini M."/>
            <person name="Carapelli A."/>
            <person name="Frati F."/>
            <person name="Nardi F."/>
        </authorList>
    </citation>
    <scope>NUCLEOTIDE SEQUENCE [LARGE SCALE GENOMIC DNA]</scope>
    <source>
        <strain evidence="10">DMR45628</strain>
    </source>
</reference>
<dbReference type="InterPro" id="IPR001709">
    <property type="entry name" value="Flavoprot_Pyr_Nucl_cyt_Rdtase"/>
</dbReference>
<evidence type="ECO:0000256" key="4">
    <source>
        <dbReference type="ARBA" id="ARBA00022827"/>
    </source>
</evidence>
<dbReference type="InterPro" id="IPR019180">
    <property type="entry name" value="Oxidoreductase-like_N"/>
</dbReference>
<protein>
    <recommendedName>
        <fullName evidence="2">cytochrome-b5 reductase</fullName>
        <ecNumber evidence="2">1.6.2.2</ecNumber>
    </recommendedName>
</protein>
<organism evidence="10 11">
    <name type="scientific">Popillia japonica</name>
    <name type="common">Japanese beetle</name>
    <dbReference type="NCBI Taxonomy" id="7064"/>
    <lineage>
        <taxon>Eukaryota</taxon>
        <taxon>Metazoa</taxon>
        <taxon>Ecdysozoa</taxon>
        <taxon>Arthropoda</taxon>
        <taxon>Hexapoda</taxon>
        <taxon>Insecta</taxon>
        <taxon>Pterygota</taxon>
        <taxon>Neoptera</taxon>
        <taxon>Endopterygota</taxon>
        <taxon>Coleoptera</taxon>
        <taxon>Polyphaga</taxon>
        <taxon>Scarabaeiformia</taxon>
        <taxon>Scarabaeidae</taxon>
        <taxon>Rutelinae</taxon>
        <taxon>Popillia</taxon>
    </lineage>
</organism>
<keyword evidence="3 7" id="KW-0285">Flavoprotein</keyword>
<dbReference type="PANTHER" id="PTHR19370">
    <property type="entry name" value="NADH-CYTOCHROME B5 REDUCTASE"/>
    <property type="match status" value="1"/>
</dbReference>
<dbReference type="SUPFAM" id="SSF52343">
    <property type="entry name" value="Ferredoxin reductase-like, C-terminal NADP-linked domain"/>
    <property type="match status" value="1"/>
</dbReference>
<evidence type="ECO:0000256" key="3">
    <source>
        <dbReference type="ARBA" id="ARBA00022630"/>
    </source>
</evidence>
<evidence type="ECO:0000259" key="8">
    <source>
        <dbReference type="Pfam" id="PF00175"/>
    </source>
</evidence>
<dbReference type="Pfam" id="PF09791">
    <property type="entry name" value="Oxidored-like"/>
    <property type="match status" value="1"/>
</dbReference>
<feature type="domain" description="Oxidoreductase FAD/NAD(P)-binding" evidence="8">
    <location>
        <begin position="125"/>
        <end position="232"/>
    </location>
</feature>
<dbReference type="PRINTS" id="PR00371">
    <property type="entry name" value="FPNCR"/>
</dbReference>
<feature type="binding site" evidence="7">
    <location>
        <position position="92"/>
    </location>
    <ligand>
        <name>FAD</name>
        <dbReference type="ChEBI" id="CHEBI:57692"/>
    </ligand>
</feature>
<dbReference type="Gene3D" id="3.40.50.80">
    <property type="entry name" value="Nucleotide-binding domain of ferredoxin-NADP reductase (FNR) module"/>
    <property type="match status" value="1"/>
</dbReference>
<evidence type="ECO:0000313" key="10">
    <source>
        <dbReference type="EMBL" id="KAK9754214.1"/>
    </source>
</evidence>
<evidence type="ECO:0000259" key="9">
    <source>
        <dbReference type="Pfam" id="PF09791"/>
    </source>
</evidence>
<evidence type="ECO:0000256" key="6">
    <source>
        <dbReference type="ARBA" id="ARBA00023027"/>
    </source>
</evidence>
<dbReference type="SUPFAM" id="SSF63380">
    <property type="entry name" value="Riboflavin synthase domain-like"/>
    <property type="match status" value="1"/>
</dbReference>
<name>A0AAW1N7I1_POPJA</name>
<keyword evidence="4 7" id="KW-0274">FAD</keyword>
<dbReference type="Pfam" id="PF00175">
    <property type="entry name" value="NAD_binding_1"/>
    <property type="match status" value="1"/>
</dbReference>
<dbReference type="EC" id="1.6.2.2" evidence="2"/>
<evidence type="ECO:0000256" key="5">
    <source>
        <dbReference type="ARBA" id="ARBA00023002"/>
    </source>
</evidence>
<dbReference type="InterPro" id="IPR001834">
    <property type="entry name" value="CBR-like"/>
</dbReference>
<evidence type="ECO:0000256" key="2">
    <source>
        <dbReference type="ARBA" id="ARBA00012011"/>
    </source>
</evidence>
<gene>
    <name evidence="10" type="ORF">QE152_g1576</name>
</gene>
<dbReference type="InterPro" id="IPR001433">
    <property type="entry name" value="OxRdtase_FAD/NAD-bd"/>
</dbReference>
<dbReference type="PANTHER" id="PTHR19370:SF184">
    <property type="entry name" value="NADH-CYTOCHROME B5 REDUCTASE-LIKE"/>
    <property type="match status" value="1"/>
</dbReference>
<evidence type="ECO:0000256" key="1">
    <source>
        <dbReference type="ARBA" id="ARBA00001974"/>
    </source>
</evidence>
<keyword evidence="11" id="KW-1185">Reference proteome</keyword>
<dbReference type="InterPro" id="IPR017938">
    <property type="entry name" value="Riboflavin_synthase-like_b-brl"/>
</dbReference>
<keyword evidence="5" id="KW-0560">Oxidoreductase</keyword>
<dbReference type="CDD" id="cd06183">
    <property type="entry name" value="cyt_b5_reduct_like"/>
    <property type="match status" value="1"/>
</dbReference>
<feature type="binding site" evidence="7">
    <location>
        <position position="85"/>
    </location>
    <ligand>
        <name>FAD</name>
        <dbReference type="ChEBI" id="CHEBI:57692"/>
    </ligand>
</feature>
<dbReference type="PRINTS" id="PR00406">
    <property type="entry name" value="CYTB5RDTASE"/>
</dbReference>
<accession>A0AAW1N7I1</accession>
<proteinExistence type="predicted"/>
<dbReference type="Proteomes" id="UP001458880">
    <property type="component" value="Unassembled WGS sequence"/>
</dbReference>
<dbReference type="EMBL" id="JASPKY010000009">
    <property type="protein sequence ID" value="KAK9754214.1"/>
    <property type="molecule type" value="Genomic_DNA"/>
</dbReference>
<comment type="cofactor">
    <cofactor evidence="1 7">
        <name>FAD</name>
        <dbReference type="ChEBI" id="CHEBI:57692"/>
    </cofactor>
</comment>
<evidence type="ECO:0000256" key="7">
    <source>
        <dbReference type="PIRSR" id="PIRSR601834-1"/>
    </source>
</evidence>
<dbReference type="AlphaFoldDB" id="A0AAW1N7I1"/>
<evidence type="ECO:0000313" key="11">
    <source>
        <dbReference type="Proteomes" id="UP001458880"/>
    </source>
</evidence>
<feature type="binding site" evidence="7">
    <location>
        <position position="93"/>
    </location>
    <ligand>
        <name>FAD</name>
        <dbReference type="ChEBI" id="CHEBI:57692"/>
    </ligand>
</feature>
<comment type="caution">
    <text evidence="10">The sequence shown here is derived from an EMBL/GenBank/DDBJ whole genome shotgun (WGS) entry which is preliminary data.</text>
</comment>
<sequence>MEPPPPPDESDCCNSGCNPCILDIYEEQLKKFKANQANLAPKSGKNCISQTAYTIFKCVDKINHTETAYLYVFEYYKPFRESAVKLYEGGVMSRYLRRINVGSETLWRGPYCDFEIDYSYKFILMVAQGTGIAPLYAILKEMLNNEECESFIKLFYCCRSGEDIFLREDLYGCLSYWNFTYEVFLSQFKGVTVKYNEVIHDNRLDKGCVRSYLSDKADNTSQILICGSDVFNRDLTADLGDLNVHVYSF</sequence>
<keyword evidence="6" id="KW-0520">NAD</keyword>
<dbReference type="InterPro" id="IPR039261">
    <property type="entry name" value="FNR_nucleotide-bd"/>
</dbReference>